<name>A0A6M5YIH7_9BACT</name>
<proteinExistence type="predicted"/>
<sequence>MLAVLAAGAWFDRVGVISHANYERIRPGMNLAQVERLLGGPGTEALEKHLPGVVDWDVPVDHPKRVKAVVSGEQYFCWDDRGTEIIISLRAGVVSEKWYYEPSL</sequence>
<keyword evidence="2" id="KW-1185">Reference proteome</keyword>
<dbReference type="AlphaFoldDB" id="A0A6M5YIH7"/>
<reference evidence="2" key="1">
    <citation type="submission" date="2020-05" db="EMBL/GenBank/DDBJ databases">
        <title>Frigoriglobus tundricola gen. nov., sp. nov., a psychrotolerant cellulolytic planctomycete of the family Gemmataceae with two divergent copies of 16S rRNA gene.</title>
        <authorList>
            <person name="Kulichevskaya I.S."/>
            <person name="Ivanova A.A."/>
            <person name="Naumoff D.G."/>
            <person name="Beletsky A.V."/>
            <person name="Rijpstra W.I.C."/>
            <person name="Sinninghe Damste J.S."/>
            <person name="Mardanov A.V."/>
            <person name="Ravin N.V."/>
            <person name="Dedysh S.N."/>
        </authorList>
    </citation>
    <scope>NUCLEOTIDE SEQUENCE [LARGE SCALE GENOMIC DNA]</scope>
    <source>
        <strain evidence="2">PL17</strain>
    </source>
</reference>
<evidence type="ECO:0000313" key="2">
    <source>
        <dbReference type="Proteomes" id="UP000503447"/>
    </source>
</evidence>
<dbReference type="Proteomes" id="UP000503447">
    <property type="component" value="Chromosome"/>
</dbReference>
<gene>
    <name evidence="1" type="ORF">FTUN_1309</name>
</gene>
<evidence type="ECO:0008006" key="3">
    <source>
        <dbReference type="Google" id="ProtNLM"/>
    </source>
</evidence>
<dbReference type="KEGG" id="ftj:FTUN_1309"/>
<accession>A0A6M5YIH7</accession>
<dbReference type="EMBL" id="CP053452">
    <property type="protein sequence ID" value="QJW93798.1"/>
    <property type="molecule type" value="Genomic_DNA"/>
</dbReference>
<organism evidence="1 2">
    <name type="scientific">Frigoriglobus tundricola</name>
    <dbReference type="NCBI Taxonomy" id="2774151"/>
    <lineage>
        <taxon>Bacteria</taxon>
        <taxon>Pseudomonadati</taxon>
        <taxon>Planctomycetota</taxon>
        <taxon>Planctomycetia</taxon>
        <taxon>Gemmatales</taxon>
        <taxon>Gemmataceae</taxon>
        <taxon>Frigoriglobus</taxon>
    </lineage>
</organism>
<protein>
    <recommendedName>
        <fullName evidence="3">Lipoprotein SmpA/OmlA domain-containing protein</fullName>
    </recommendedName>
</protein>
<evidence type="ECO:0000313" key="1">
    <source>
        <dbReference type="EMBL" id="QJW93798.1"/>
    </source>
</evidence>